<evidence type="ECO:0000256" key="1">
    <source>
        <dbReference type="ARBA" id="ARBA00022741"/>
    </source>
</evidence>
<dbReference type="EMBL" id="AHHH01000008">
    <property type="protein sequence ID" value="ESU45278.1"/>
    <property type="molecule type" value="Genomic_DNA"/>
</dbReference>
<dbReference type="InterPro" id="IPR003959">
    <property type="entry name" value="ATPase_AAA_core"/>
</dbReference>
<organism evidence="4 5">
    <name type="scientific">Giardia intestinalis</name>
    <name type="common">Giardia lamblia</name>
    <dbReference type="NCBI Taxonomy" id="5741"/>
    <lineage>
        <taxon>Eukaryota</taxon>
        <taxon>Metamonada</taxon>
        <taxon>Diplomonadida</taxon>
        <taxon>Hexamitidae</taxon>
        <taxon>Giardiinae</taxon>
        <taxon>Giardia</taxon>
    </lineage>
</organism>
<feature type="domain" description="AAA+ ATPase" evidence="3">
    <location>
        <begin position="507"/>
        <end position="638"/>
    </location>
</feature>
<dbReference type="PANTHER" id="PTHR23077:SF27">
    <property type="entry name" value="ATPASE FAMILY GENE 2 PROTEIN HOMOLOG A"/>
    <property type="match status" value="1"/>
</dbReference>
<accession>V6U271</accession>
<evidence type="ECO:0000259" key="3">
    <source>
        <dbReference type="SMART" id="SM00382"/>
    </source>
</evidence>
<dbReference type="InterPro" id="IPR050168">
    <property type="entry name" value="AAA_ATPase_domain"/>
</dbReference>
<dbReference type="VEuPathDB" id="GiardiaDB:QR46_2176"/>
<evidence type="ECO:0000313" key="4">
    <source>
        <dbReference type="EMBL" id="ESU45278.1"/>
    </source>
</evidence>
<dbReference type="GO" id="GO:0016887">
    <property type="term" value="F:ATP hydrolysis activity"/>
    <property type="evidence" value="ECO:0007669"/>
    <property type="project" value="InterPro"/>
</dbReference>
<proteinExistence type="predicted"/>
<dbReference type="InterPro" id="IPR027417">
    <property type="entry name" value="P-loop_NTPase"/>
</dbReference>
<gene>
    <name evidence="4" type="ORF">GSB_150754</name>
</gene>
<dbReference type="CDD" id="cd19481">
    <property type="entry name" value="RecA-like_protease"/>
    <property type="match status" value="1"/>
</dbReference>
<dbReference type="VEuPathDB" id="GiardiaDB:GL50581_3663"/>
<protein>
    <submittedName>
        <fullName evidence="4">AAA family ATPase</fullName>
    </submittedName>
</protein>
<name>V6U271_GIAIN</name>
<dbReference type="InterPro" id="IPR003593">
    <property type="entry name" value="AAA+_ATPase"/>
</dbReference>
<evidence type="ECO:0000256" key="2">
    <source>
        <dbReference type="ARBA" id="ARBA00022840"/>
    </source>
</evidence>
<keyword evidence="2" id="KW-0067">ATP-binding</keyword>
<dbReference type="GO" id="GO:0005524">
    <property type="term" value="F:ATP binding"/>
    <property type="evidence" value="ECO:0007669"/>
    <property type="project" value="UniProtKB-KW"/>
</dbReference>
<dbReference type="OrthoDB" id="39734at2759"/>
<dbReference type="Gene3D" id="3.40.50.300">
    <property type="entry name" value="P-loop containing nucleotide triphosphate hydrolases"/>
    <property type="match status" value="2"/>
</dbReference>
<dbReference type="Proteomes" id="UP000018040">
    <property type="component" value="Unassembled WGS sequence"/>
</dbReference>
<dbReference type="SUPFAM" id="SSF52540">
    <property type="entry name" value="P-loop containing nucleoside triphosphate hydrolases"/>
    <property type="match status" value="2"/>
</dbReference>
<evidence type="ECO:0000313" key="5">
    <source>
        <dbReference type="Proteomes" id="UP000018040"/>
    </source>
</evidence>
<dbReference type="VEuPathDB" id="GiardiaDB:DHA2_150030"/>
<dbReference type="GO" id="GO:0005737">
    <property type="term" value="C:cytoplasm"/>
    <property type="evidence" value="ECO:0007669"/>
    <property type="project" value="TreeGrafter"/>
</dbReference>
<reference evidence="5" key="1">
    <citation type="submission" date="2012-02" db="EMBL/GenBank/DDBJ databases">
        <title>Genome sequencing of Giardia lamblia Genotypes A2 and B isolates (DH and GS) and comparative analysis with the genomes of Genotypes A1 and E (WB and Pig).</title>
        <authorList>
            <person name="Adam R."/>
            <person name="Dahlstrom E."/>
            <person name="Martens C."/>
            <person name="Bruno D."/>
            <person name="Barbian K."/>
            <person name="Porcella S.F."/>
            <person name="Nash T."/>
        </authorList>
    </citation>
    <scope>NUCLEOTIDE SEQUENCE</scope>
    <source>
        <strain evidence="5">GS</strain>
    </source>
</reference>
<dbReference type="SMART" id="SM00382">
    <property type="entry name" value="AAA"/>
    <property type="match status" value="2"/>
</dbReference>
<dbReference type="PANTHER" id="PTHR23077">
    <property type="entry name" value="AAA-FAMILY ATPASE"/>
    <property type="match status" value="1"/>
</dbReference>
<feature type="domain" description="AAA+ ATPase" evidence="3">
    <location>
        <begin position="250"/>
        <end position="375"/>
    </location>
</feature>
<dbReference type="Pfam" id="PF00004">
    <property type="entry name" value="AAA"/>
    <property type="match status" value="2"/>
</dbReference>
<reference evidence="4 5" key="2">
    <citation type="journal article" date="2013" name="Genome Biol. Evol.">
        <title>Genome sequencing of Giardia lamblia genotypes A2 and B isolates (DH and GS) and comparative analysis with the genomes of genotypes A1 and E (WB and Pig).</title>
        <authorList>
            <person name="Adam R.D."/>
            <person name="Dahlstrom E.W."/>
            <person name="Martens C.A."/>
            <person name="Bruno D.P."/>
            <person name="Barbian K.D."/>
            <person name="Ricklefs S.M."/>
            <person name="Hernandez M.M."/>
            <person name="Narla N.P."/>
            <person name="Patel R.B."/>
            <person name="Porcella S.F."/>
            <person name="Nash T.E."/>
        </authorList>
    </citation>
    <scope>NUCLEOTIDE SEQUENCE [LARGE SCALE GENOMIC DNA]</scope>
    <source>
        <strain evidence="4 5">GS</strain>
    </source>
</reference>
<dbReference type="VEuPathDB" id="GiardiaDB:GL50803_0013777"/>
<keyword evidence="1" id="KW-0547">Nucleotide-binding</keyword>
<dbReference type="AlphaFoldDB" id="V6U271"/>
<sequence>MLLAYQLKSLMDPKILEMLGGSKGKQASVPGLRRGKAVGAATFVPVWPVLFVSPQFIEQAPSTFCRLDIYTKKGAQQRYDHVVELRGAPIASGTYDVPETSIYFDDFSSAFRIDVAEYIALESVHPLDKVTVIGLSCCSGMRHRLTARLHRLLDGAIITEQTTFIIRIAGYSYQISFAFPSDAHLKDTSFYIITPVTILFTDAPSVHSDKISISDSNLNIAASYFRAAPPKVCELFDLIRSRFTNPCSLGIATALLYGLPGNGKSMFASVAAAQLNHLAIDTILVTLDLLTAIEYMDMYVLPLQLDQPSSPAVLLFIDEIDSEQAEHVFINLHSRIKLLRERPYRVFVLAATNRLASLPLNAIMFSLSVEFRAPEYTQRLELLRSNYSSIAEAMTKTHTQDTVEDDACAHNACLDTGPTSIELLAEQLESLSYADIASIFVQLRHFILSNGTAGVKLETVQDKLLHLAGAARPSALLSFDIVQIHGAQIGGLDGELDAIRKMMSSSHTSSLLIYGEPGCGKSQIGRYFSSVLHYPLLSIASTQLIGSYVGETEKAIERVFRTARASQPVIIFWDEIDAVFPKTSCHKYIDRAITTFSNAIDSLAGTKVFLIAATNKPESVHEEVLSRFSHKFEIKRPATHEQSLSILTACLGTLPKAPELSDALAAYAEQMIGLTGAEIAAIVKAASLNAISRCIDARRRNSAGPAEVEALSAADFSAALNARNAAKLIYYG</sequence>
<dbReference type="Gene3D" id="1.10.8.60">
    <property type="match status" value="2"/>
</dbReference>
<comment type="caution">
    <text evidence="4">The sequence shown here is derived from an EMBL/GenBank/DDBJ whole genome shotgun (WGS) entry which is preliminary data.</text>
</comment>